<organism evidence="1 2">
    <name type="scientific">Wandonia haliotis</name>
    <dbReference type="NCBI Taxonomy" id="574963"/>
    <lineage>
        <taxon>Bacteria</taxon>
        <taxon>Pseudomonadati</taxon>
        <taxon>Bacteroidota</taxon>
        <taxon>Flavobacteriia</taxon>
        <taxon>Flavobacteriales</taxon>
        <taxon>Crocinitomicaceae</taxon>
        <taxon>Wandonia</taxon>
    </lineage>
</organism>
<proteinExistence type="predicted"/>
<dbReference type="PROSITE" id="PS51257">
    <property type="entry name" value="PROKAR_LIPOPROTEIN"/>
    <property type="match status" value="1"/>
</dbReference>
<accession>A0ABN1MTQ6</accession>
<protein>
    <recommendedName>
        <fullName evidence="3">Tfp pilus assembly protein, major pilin PilA</fullName>
    </recommendedName>
</protein>
<keyword evidence="2" id="KW-1185">Reference proteome</keyword>
<dbReference type="EMBL" id="BAAAFH010000022">
    <property type="protein sequence ID" value="GAA0876561.1"/>
    <property type="molecule type" value="Genomic_DNA"/>
</dbReference>
<sequence length="201" mass="23221">MKKNLVLIFTIAIGHIFTSCVNENSGNTTSENVKEAQEEISFNPVSINNEYEISVPDYMTPAKDLNAEASLQYQNIYKETYVIIIDESKEDFVTAFRELGEYDDSMSTIENYRKTQLLFLMEGINLKKQTKPKNLTINGLNAEYVELDGIPEGLDLDISYFFTFIEGKNKLYMVMAWTLGDRKMKYKSMFEQLSQSFRLLD</sequence>
<name>A0ABN1MTQ6_9FLAO</name>
<reference evidence="1 2" key="1">
    <citation type="journal article" date="2019" name="Int. J. Syst. Evol. Microbiol.">
        <title>The Global Catalogue of Microorganisms (GCM) 10K type strain sequencing project: providing services to taxonomists for standard genome sequencing and annotation.</title>
        <authorList>
            <consortium name="The Broad Institute Genomics Platform"/>
            <consortium name="The Broad Institute Genome Sequencing Center for Infectious Disease"/>
            <person name="Wu L."/>
            <person name="Ma J."/>
        </authorList>
    </citation>
    <scope>NUCLEOTIDE SEQUENCE [LARGE SCALE GENOMIC DNA]</scope>
    <source>
        <strain evidence="1 2">JCM 16083</strain>
    </source>
</reference>
<dbReference type="RefSeq" id="WP_343789650.1">
    <property type="nucleotide sequence ID" value="NZ_BAAAFH010000022.1"/>
</dbReference>
<evidence type="ECO:0000313" key="1">
    <source>
        <dbReference type="EMBL" id="GAA0876561.1"/>
    </source>
</evidence>
<dbReference type="Proteomes" id="UP001501126">
    <property type="component" value="Unassembled WGS sequence"/>
</dbReference>
<evidence type="ECO:0008006" key="3">
    <source>
        <dbReference type="Google" id="ProtNLM"/>
    </source>
</evidence>
<comment type="caution">
    <text evidence="1">The sequence shown here is derived from an EMBL/GenBank/DDBJ whole genome shotgun (WGS) entry which is preliminary data.</text>
</comment>
<gene>
    <name evidence="1" type="ORF">GCM10009118_29710</name>
</gene>
<evidence type="ECO:0000313" key="2">
    <source>
        <dbReference type="Proteomes" id="UP001501126"/>
    </source>
</evidence>
<dbReference type="Gene3D" id="3.40.1000.10">
    <property type="entry name" value="Mog1/PsbP, alpha/beta/alpha sandwich"/>
    <property type="match status" value="1"/>
</dbReference>